<dbReference type="SMART" id="SM00314">
    <property type="entry name" value="RA"/>
    <property type="match status" value="1"/>
</dbReference>
<keyword evidence="3" id="KW-0732">Signal</keyword>
<feature type="coiled-coil region" evidence="1">
    <location>
        <begin position="322"/>
        <end position="356"/>
    </location>
</feature>
<reference evidence="5" key="3">
    <citation type="submission" date="2025-09" db="UniProtKB">
        <authorList>
            <consortium name="Ensembl"/>
        </authorList>
    </citation>
    <scope>IDENTIFICATION</scope>
</reference>
<feature type="domain" description="Ras-associating" evidence="4">
    <location>
        <begin position="15"/>
        <end position="98"/>
    </location>
</feature>
<dbReference type="InParanoid" id="W5LWX7"/>
<dbReference type="eggNOG" id="KOG1574">
    <property type="taxonomic scope" value="Eukaryota"/>
</dbReference>
<dbReference type="Ensembl" id="ENSLOCT00000000636.1">
    <property type="protein sequence ID" value="ENSLOCP00000000634.1"/>
    <property type="gene ID" value="ENSLOCG00000000536.1"/>
</dbReference>
<reference evidence="6" key="1">
    <citation type="submission" date="2011-12" db="EMBL/GenBank/DDBJ databases">
        <title>The Draft Genome of Lepisosteus oculatus.</title>
        <authorList>
            <consortium name="The Broad Institute Genome Assembly &amp; Analysis Group"/>
            <consortium name="Computational R&amp;D Group"/>
            <consortium name="and Sequencing Platform"/>
            <person name="Di Palma F."/>
            <person name="Alfoldi J."/>
            <person name="Johnson J."/>
            <person name="Berlin A."/>
            <person name="Gnerre S."/>
            <person name="Jaffe D."/>
            <person name="MacCallum I."/>
            <person name="Young S."/>
            <person name="Walker B.J."/>
            <person name="Lander E.S."/>
            <person name="Lindblad-Toh K."/>
        </authorList>
    </citation>
    <scope>NUCLEOTIDE SEQUENCE [LARGE SCALE GENOMIC DNA]</scope>
</reference>
<dbReference type="InterPro" id="IPR029071">
    <property type="entry name" value="Ubiquitin-like_domsf"/>
</dbReference>
<feature type="signal peptide" evidence="3">
    <location>
        <begin position="1"/>
        <end position="19"/>
    </location>
</feature>
<reference evidence="5" key="2">
    <citation type="submission" date="2025-08" db="UniProtKB">
        <authorList>
            <consortium name="Ensembl"/>
        </authorList>
    </citation>
    <scope>IDENTIFICATION</scope>
</reference>
<protein>
    <submittedName>
        <fullName evidence="5">Ras association domain family member 7a</fullName>
    </submittedName>
</protein>
<dbReference type="PANTHER" id="PTHR15286:SF11">
    <property type="entry name" value="RAS ASSOCIATION DOMAIN-CONTAINING PROTEIN 7"/>
    <property type="match status" value="1"/>
</dbReference>
<evidence type="ECO:0000256" key="3">
    <source>
        <dbReference type="SAM" id="SignalP"/>
    </source>
</evidence>
<name>W5LWX7_LEPOC</name>
<dbReference type="PROSITE" id="PS50200">
    <property type="entry name" value="RA"/>
    <property type="match status" value="1"/>
</dbReference>
<sequence length="439" mass="49812">MHILYLCLILACFLYHMELKVWVDGVARVVCGLSEETSCQEVVIALAQAIGKTGRYVLILKLRDTERQLLANERPLESLAKLGQHSADVQFILRRTGPSASDGQHTERTLARDSFPLPRPAEPEPPKRKEPKKSLTFNLGPTGPSSPRTRLKQYKHSLKDSQEQVAPVASKEDVFRQVLLQQERLQSLESQLESLESEIQSWEQPPPGCKLEDELLLMEQTVRRNGAELAHEEFWETELQLEQEREQDMQRQIADLHRMLEDCGIKLQDFTTKSRALEQEISQERMGRTRKGKSASPEETISLVKAEIHSQYKQNVELETSLSETERALVKTEAILQAKNEELDELNKELRQCNLQQFIQQTGTPGAPPPRGEHHALPPHAQPDGLASAVTVSKHRRQSLESPPRPTAKQFLGNPRNLQNPLVASLNPEVLSSRETSWR</sequence>
<dbReference type="OMA" id="MSRWRHQ"/>
<evidence type="ECO:0000256" key="1">
    <source>
        <dbReference type="SAM" id="Coils"/>
    </source>
</evidence>
<keyword evidence="6" id="KW-1185">Reference proteome</keyword>
<proteinExistence type="predicted"/>
<feature type="coiled-coil region" evidence="1">
    <location>
        <begin position="178"/>
        <end position="205"/>
    </location>
</feature>
<feature type="region of interest" description="Disordered" evidence="2">
    <location>
        <begin position="97"/>
        <end position="150"/>
    </location>
</feature>
<dbReference type="InterPro" id="IPR033593">
    <property type="entry name" value="N-RASSF"/>
</dbReference>
<dbReference type="GO" id="GO:0007165">
    <property type="term" value="P:signal transduction"/>
    <property type="evidence" value="ECO:0007669"/>
    <property type="project" value="InterPro"/>
</dbReference>
<dbReference type="SUPFAM" id="SSF54236">
    <property type="entry name" value="Ubiquitin-like"/>
    <property type="match status" value="1"/>
</dbReference>
<dbReference type="Bgee" id="ENSLOCG00000000536">
    <property type="expression patterns" value="Expressed in zone of skin and 12 other cell types or tissues"/>
</dbReference>
<dbReference type="AlphaFoldDB" id="W5LWX7"/>
<evidence type="ECO:0000313" key="5">
    <source>
        <dbReference type="Ensembl" id="ENSLOCP00000000634.1"/>
    </source>
</evidence>
<evidence type="ECO:0000259" key="4">
    <source>
        <dbReference type="PROSITE" id="PS50200"/>
    </source>
</evidence>
<evidence type="ECO:0000313" key="6">
    <source>
        <dbReference type="Proteomes" id="UP000018468"/>
    </source>
</evidence>
<evidence type="ECO:0000256" key="2">
    <source>
        <dbReference type="SAM" id="MobiDB-lite"/>
    </source>
</evidence>
<organism evidence="5 6">
    <name type="scientific">Lepisosteus oculatus</name>
    <name type="common">Spotted gar</name>
    <dbReference type="NCBI Taxonomy" id="7918"/>
    <lineage>
        <taxon>Eukaryota</taxon>
        <taxon>Metazoa</taxon>
        <taxon>Chordata</taxon>
        <taxon>Craniata</taxon>
        <taxon>Vertebrata</taxon>
        <taxon>Euteleostomi</taxon>
        <taxon>Actinopterygii</taxon>
        <taxon>Neopterygii</taxon>
        <taxon>Holostei</taxon>
        <taxon>Semionotiformes</taxon>
        <taxon>Lepisosteidae</taxon>
        <taxon>Lepisosteus</taxon>
    </lineage>
</organism>
<keyword evidence="1" id="KW-0175">Coiled coil</keyword>
<dbReference type="EMBL" id="AHAT01008073">
    <property type="status" value="NOT_ANNOTATED_CDS"/>
    <property type="molecule type" value="Genomic_DNA"/>
</dbReference>
<accession>W5LWX7</accession>
<dbReference type="Gene3D" id="3.10.20.90">
    <property type="entry name" value="Phosphatidylinositol 3-kinase Catalytic Subunit, Chain A, domain 1"/>
    <property type="match status" value="1"/>
</dbReference>
<dbReference type="Proteomes" id="UP000018468">
    <property type="component" value="Linkage group LG27"/>
</dbReference>
<feature type="compositionally biased region" description="Polar residues" evidence="2">
    <location>
        <begin position="135"/>
        <end position="148"/>
    </location>
</feature>
<dbReference type="Pfam" id="PF00788">
    <property type="entry name" value="RA"/>
    <property type="match status" value="1"/>
</dbReference>
<dbReference type="GeneTree" id="ENSGT00950000182839"/>
<feature type="chain" id="PRO_5004865223" evidence="3">
    <location>
        <begin position="20"/>
        <end position="439"/>
    </location>
</feature>
<dbReference type="InterPro" id="IPR000159">
    <property type="entry name" value="RA_dom"/>
</dbReference>
<feature type="region of interest" description="Disordered" evidence="2">
    <location>
        <begin position="360"/>
        <end position="439"/>
    </location>
</feature>
<dbReference type="PANTHER" id="PTHR15286">
    <property type="entry name" value="RAS-ASSOCIATING DOMAIN CONTAINING PROTEIN"/>
    <property type="match status" value="1"/>
</dbReference>
<dbReference type="STRING" id="7918.ENSLOCP00000000634"/>